<protein>
    <recommendedName>
        <fullName evidence="3">Membrane metalloprotease</fullName>
    </recommendedName>
</protein>
<dbReference type="InterPro" id="IPR024079">
    <property type="entry name" value="MetalloPept_cat_dom_sf"/>
</dbReference>
<accession>A0ABW5IUN4</accession>
<organism evidence="1 2">
    <name type="scientific">Salinimicrobium flavum</name>
    <dbReference type="NCBI Taxonomy" id="1737065"/>
    <lineage>
        <taxon>Bacteria</taxon>
        <taxon>Pseudomonadati</taxon>
        <taxon>Bacteroidota</taxon>
        <taxon>Flavobacteriia</taxon>
        <taxon>Flavobacteriales</taxon>
        <taxon>Flavobacteriaceae</taxon>
        <taxon>Salinimicrobium</taxon>
    </lineage>
</organism>
<gene>
    <name evidence="1" type="ORF">ACFSTG_02025</name>
</gene>
<dbReference type="EMBL" id="JBHULT010000005">
    <property type="protein sequence ID" value="MFD2516663.1"/>
    <property type="molecule type" value="Genomic_DNA"/>
</dbReference>
<comment type="caution">
    <text evidence="1">The sequence shown here is derived from an EMBL/GenBank/DDBJ whole genome shotgun (WGS) entry which is preliminary data.</text>
</comment>
<sequence>MNFKRYLIVILTTFTLVLTGCTVDEPASDKKILGASARDFLSDENYTSLKVEIVYVNGYNPTQSTLTVLENFLKKYLNKPAGIIFSERAIPSPEKGILSISEVREIEKQNRTVFNTDKQLTAFIYFADNISEASLELENSDERILGKAYSSSSIVIFEKDVQDMAASSSNVTKTEIEHTILRHEFGHLFGLVNNGSPAQSPHEDTDPAYKAHCNVADCLMAGSIDFASAVNQIENEEQILDFDEKCRLDLVANGGK</sequence>
<dbReference type="RefSeq" id="WP_380747958.1">
    <property type="nucleotide sequence ID" value="NZ_JBHULT010000005.1"/>
</dbReference>
<evidence type="ECO:0000313" key="1">
    <source>
        <dbReference type="EMBL" id="MFD2516663.1"/>
    </source>
</evidence>
<name>A0ABW5IUN4_9FLAO</name>
<reference evidence="2" key="1">
    <citation type="journal article" date="2019" name="Int. J. Syst. Evol. Microbiol.">
        <title>The Global Catalogue of Microorganisms (GCM) 10K type strain sequencing project: providing services to taxonomists for standard genome sequencing and annotation.</title>
        <authorList>
            <consortium name="The Broad Institute Genomics Platform"/>
            <consortium name="The Broad Institute Genome Sequencing Center for Infectious Disease"/>
            <person name="Wu L."/>
            <person name="Ma J."/>
        </authorList>
    </citation>
    <scope>NUCLEOTIDE SEQUENCE [LARGE SCALE GENOMIC DNA]</scope>
    <source>
        <strain evidence="2">KCTC 42585</strain>
    </source>
</reference>
<dbReference type="Proteomes" id="UP001597468">
    <property type="component" value="Unassembled WGS sequence"/>
</dbReference>
<dbReference type="PROSITE" id="PS51257">
    <property type="entry name" value="PROKAR_LIPOPROTEIN"/>
    <property type="match status" value="1"/>
</dbReference>
<keyword evidence="2" id="KW-1185">Reference proteome</keyword>
<dbReference type="Gene3D" id="3.40.390.10">
    <property type="entry name" value="Collagenase (Catalytic Domain)"/>
    <property type="match status" value="1"/>
</dbReference>
<evidence type="ECO:0008006" key="3">
    <source>
        <dbReference type="Google" id="ProtNLM"/>
    </source>
</evidence>
<proteinExistence type="predicted"/>
<evidence type="ECO:0000313" key="2">
    <source>
        <dbReference type="Proteomes" id="UP001597468"/>
    </source>
</evidence>